<keyword evidence="2" id="KW-0732">Signal</keyword>
<proteinExistence type="predicted"/>
<dbReference type="Proteomes" id="UP000588112">
    <property type="component" value="Unassembled WGS sequence"/>
</dbReference>
<feature type="compositionally biased region" description="Low complexity" evidence="1">
    <location>
        <begin position="89"/>
        <end position="107"/>
    </location>
</feature>
<feature type="chain" id="PRO_5038744045" description="Secreted protein" evidence="2">
    <location>
        <begin position="26"/>
        <end position="118"/>
    </location>
</feature>
<evidence type="ECO:0000313" key="4">
    <source>
        <dbReference type="Proteomes" id="UP000588112"/>
    </source>
</evidence>
<accession>A0A7W8Z677</accession>
<reference evidence="3 4" key="1">
    <citation type="submission" date="2020-08" db="EMBL/GenBank/DDBJ databases">
        <title>Sequencing the genomes of 1000 actinobacteria strains.</title>
        <authorList>
            <person name="Klenk H.-P."/>
        </authorList>
    </citation>
    <scope>NUCLEOTIDE SEQUENCE [LARGE SCALE GENOMIC DNA]</scope>
    <source>
        <strain evidence="3 4">DSM 45790</strain>
    </source>
</reference>
<protein>
    <recommendedName>
        <fullName evidence="5">Secreted protein</fullName>
    </recommendedName>
</protein>
<keyword evidence="4" id="KW-1185">Reference proteome</keyword>
<evidence type="ECO:0000256" key="2">
    <source>
        <dbReference type="SAM" id="SignalP"/>
    </source>
</evidence>
<dbReference type="AlphaFoldDB" id="A0A7W8Z677"/>
<feature type="region of interest" description="Disordered" evidence="1">
    <location>
        <begin position="72"/>
        <end position="118"/>
    </location>
</feature>
<evidence type="ECO:0000313" key="3">
    <source>
        <dbReference type="EMBL" id="MBB5628151.1"/>
    </source>
</evidence>
<name>A0A7W8Z677_9ACTN</name>
<gene>
    <name evidence="3" type="ORF">BJ981_003850</name>
</gene>
<evidence type="ECO:0000256" key="1">
    <source>
        <dbReference type="SAM" id="MobiDB-lite"/>
    </source>
</evidence>
<dbReference type="EMBL" id="JACHBR010000001">
    <property type="protein sequence ID" value="MBB5628151.1"/>
    <property type="molecule type" value="Genomic_DNA"/>
</dbReference>
<feature type="signal peptide" evidence="2">
    <location>
        <begin position="1"/>
        <end position="25"/>
    </location>
</feature>
<dbReference type="RefSeq" id="WP_184612712.1">
    <property type="nucleotide sequence ID" value="NZ_BOOS01000017.1"/>
</dbReference>
<organism evidence="3 4">
    <name type="scientific">Sphaerisporangium krabiense</name>
    <dbReference type="NCBI Taxonomy" id="763782"/>
    <lineage>
        <taxon>Bacteria</taxon>
        <taxon>Bacillati</taxon>
        <taxon>Actinomycetota</taxon>
        <taxon>Actinomycetes</taxon>
        <taxon>Streptosporangiales</taxon>
        <taxon>Streptosporangiaceae</taxon>
        <taxon>Sphaerisporangium</taxon>
    </lineage>
</organism>
<evidence type="ECO:0008006" key="5">
    <source>
        <dbReference type="Google" id="ProtNLM"/>
    </source>
</evidence>
<comment type="caution">
    <text evidence="3">The sequence shown here is derived from an EMBL/GenBank/DDBJ whole genome shotgun (WGS) entry which is preliminary data.</text>
</comment>
<sequence>MRRRLPAVLLLVLSVFLLSPAPNGAHPAATTASVTLWSAPVAHDSPDAVAPRLHAVPPPFHASGGGAPAVPLWPVAPASPEEPGAGTRPVTAAPAPHAVAPESVARRAPARAPPSTTR</sequence>